<evidence type="ECO:0000256" key="1">
    <source>
        <dbReference type="SAM" id="MobiDB-lite"/>
    </source>
</evidence>
<dbReference type="Gene3D" id="1.10.530.10">
    <property type="match status" value="1"/>
</dbReference>
<feature type="compositionally biased region" description="Basic and acidic residues" evidence="1">
    <location>
        <begin position="455"/>
        <end position="471"/>
    </location>
</feature>
<name>A0A848GX15_9BACT</name>
<dbReference type="RefSeq" id="WP_169227310.1">
    <property type="nucleotide sequence ID" value="NZ_JABBGC010000003.1"/>
</dbReference>
<accession>A0A848GX15</accession>
<gene>
    <name evidence="2" type="ORF">HHL17_23565</name>
</gene>
<feature type="compositionally biased region" description="Basic and acidic residues" evidence="1">
    <location>
        <begin position="428"/>
        <end position="449"/>
    </location>
</feature>
<feature type="compositionally biased region" description="Low complexity" evidence="1">
    <location>
        <begin position="472"/>
        <end position="481"/>
    </location>
</feature>
<feature type="compositionally biased region" description="Basic and acidic residues" evidence="1">
    <location>
        <begin position="58"/>
        <end position="68"/>
    </location>
</feature>
<organism evidence="2 3">
    <name type="scientific">Chitinophaga fulva</name>
    <dbReference type="NCBI Taxonomy" id="2728842"/>
    <lineage>
        <taxon>Bacteria</taxon>
        <taxon>Pseudomonadati</taxon>
        <taxon>Bacteroidota</taxon>
        <taxon>Chitinophagia</taxon>
        <taxon>Chitinophagales</taxon>
        <taxon>Chitinophagaceae</taxon>
        <taxon>Chitinophaga</taxon>
    </lineage>
</organism>
<dbReference type="Proteomes" id="UP000583266">
    <property type="component" value="Unassembled WGS sequence"/>
</dbReference>
<dbReference type="InterPro" id="IPR023346">
    <property type="entry name" value="Lysozyme-like_dom_sf"/>
</dbReference>
<feature type="region of interest" description="Disordered" evidence="1">
    <location>
        <begin position="428"/>
        <end position="481"/>
    </location>
</feature>
<feature type="region of interest" description="Disordered" evidence="1">
    <location>
        <begin position="1"/>
        <end position="68"/>
    </location>
</feature>
<dbReference type="EMBL" id="JABBGC010000003">
    <property type="protein sequence ID" value="NML40198.1"/>
    <property type="molecule type" value="Genomic_DNA"/>
</dbReference>
<comment type="caution">
    <text evidence="2">The sequence shown here is derived from an EMBL/GenBank/DDBJ whole genome shotgun (WGS) entry which is preliminary data.</text>
</comment>
<reference evidence="2 3" key="1">
    <citation type="submission" date="2020-04" db="EMBL/GenBank/DDBJ databases">
        <title>Chitinophaga sp. G-6-1-13 sp. nov., isolated from soil.</title>
        <authorList>
            <person name="Dahal R.H."/>
            <person name="Chaudhary D.K."/>
        </authorList>
    </citation>
    <scope>NUCLEOTIDE SEQUENCE [LARGE SCALE GENOMIC DNA]</scope>
    <source>
        <strain evidence="2 3">G-6-1-13</strain>
    </source>
</reference>
<dbReference type="SUPFAM" id="SSF53955">
    <property type="entry name" value="Lysozyme-like"/>
    <property type="match status" value="1"/>
</dbReference>
<protein>
    <submittedName>
        <fullName evidence="2">Uncharacterized protein</fullName>
    </submittedName>
</protein>
<dbReference type="AlphaFoldDB" id="A0A848GX15"/>
<evidence type="ECO:0000313" key="2">
    <source>
        <dbReference type="EMBL" id="NML40198.1"/>
    </source>
</evidence>
<sequence length="481" mass="54457">MVKVKSQPPPPADVPVPEDRPLPPDPDEGIDDSFHGPQGETPQTNKQAGDPEYNGVASHEKDEKEEAYKCPECEKEITTEQVKYIIEQKDKKGNVIALSADDEKHLTDILTYVNKYRKDYNLDTCLRKAHFISQAAAECGRFSTFEEGLNYGHKGLRANFDKYFSSSFKINDYFDPKHQRYNCFTKAEISSLLIVEYKKKDEKNKKDIQTLLDGEYKDLTLDETLLYGRVDEKDGVVIKDDATLKISVKKHDAFKIKWPSRAYGDRMENGKESLQNGYRFRGRGIIQLTGKGNYKNFSDHRKDHPFPDDTTGYIDFTTNDSGDSLKGNYDKLADTANMMYPVQSAVVFWAVTTKILATYADQDDIKLTTLKVNGGYKHLGERNEFIKRARLDDGLKVFTHYRNLHANGTKSQKDIVIKNLKLLSESRTKKDEATGKMVEMKDPEGENLKNELAPEETKPKAGDKPGAKKEGAPAVAPAKKN</sequence>
<evidence type="ECO:0000313" key="3">
    <source>
        <dbReference type="Proteomes" id="UP000583266"/>
    </source>
</evidence>
<proteinExistence type="predicted"/>
<keyword evidence="3" id="KW-1185">Reference proteome</keyword>